<organism evidence="1 2">
    <name type="scientific">Kosakonia oryziphila</name>
    <dbReference type="NCBI Taxonomy" id="1005667"/>
    <lineage>
        <taxon>Bacteria</taxon>
        <taxon>Pseudomonadati</taxon>
        <taxon>Pseudomonadota</taxon>
        <taxon>Gammaproteobacteria</taxon>
        <taxon>Enterobacterales</taxon>
        <taxon>Enterobacteriaceae</taxon>
        <taxon>Kosakonia</taxon>
    </lineage>
</organism>
<gene>
    <name evidence="1" type="ORF">GA0061070_101816</name>
</gene>
<reference evidence="2" key="1">
    <citation type="submission" date="2016-08" db="EMBL/GenBank/DDBJ databases">
        <authorList>
            <person name="Varghese N."/>
            <person name="Submissions Spin"/>
        </authorList>
    </citation>
    <scope>NUCLEOTIDE SEQUENCE [LARGE SCALE GENOMIC DNA]</scope>
    <source>
        <strain evidence="2">REICA_142</strain>
    </source>
</reference>
<accession>A0A1C4DRF2</accession>
<sequence>MVYSPRCQRSRVMSGDNVIQLINQFSKFITVDIHANPAHIESLDIGGISFGQE</sequence>
<evidence type="ECO:0000313" key="1">
    <source>
        <dbReference type="EMBL" id="SCC33968.1"/>
    </source>
</evidence>
<proteinExistence type="predicted"/>
<keyword evidence="2" id="KW-1185">Reference proteome</keyword>
<protein>
    <submittedName>
        <fullName evidence="1">Uncharacterized protein</fullName>
    </submittedName>
</protein>
<dbReference type="EMBL" id="FMBC01000018">
    <property type="protein sequence ID" value="SCC33968.1"/>
    <property type="molecule type" value="Genomic_DNA"/>
</dbReference>
<dbReference type="Proteomes" id="UP000198515">
    <property type="component" value="Unassembled WGS sequence"/>
</dbReference>
<dbReference type="AlphaFoldDB" id="A0A1C4DRF2"/>
<evidence type="ECO:0000313" key="2">
    <source>
        <dbReference type="Proteomes" id="UP000198515"/>
    </source>
</evidence>
<name>A0A1C4DRF2_9ENTR</name>